<reference evidence="21 22" key="1">
    <citation type="submission" date="2024-04" db="EMBL/GenBank/DDBJ databases">
        <authorList>
            <person name="Waldvogel A.-M."/>
            <person name="Schoenle A."/>
        </authorList>
    </citation>
    <scope>NUCLEOTIDE SEQUENCE [LARGE SCALE GENOMIC DNA]</scope>
</reference>
<dbReference type="FunFam" id="1.20.1290.10:FF:000001">
    <property type="entry name" value="Sestrin 1"/>
    <property type="match status" value="1"/>
</dbReference>
<dbReference type="PROSITE" id="PS01186">
    <property type="entry name" value="EGF_2"/>
    <property type="match status" value="1"/>
</dbReference>
<feature type="domain" description="VWFA" evidence="20">
    <location>
        <begin position="609"/>
        <end position="783"/>
    </location>
</feature>
<dbReference type="SMART" id="SM00179">
    <property type="entry name" value="EGF_CA"/>
    <property type="match status" value="1"/>
</dbReference>
<evidence type="ECO:0000256" key="10">
    <source>
        <dbReference type="ARBA" id="ARBA00023157"/>
    </source>
</evidence>
<dbReference type="GO" id="GO:0016684">
    <property type="term" value="F:oxidoreductase activity, acting on peroxide as acceptor"/>
    <property type="evidence" value="ECO:0007669"/>
    <property type="project" value="TreeGrafter"/>
</dbReference>
<dbReference type="GO" id="GO:1990253">
    <property type="term" value="P:cellular response to leucine starvation"/>
    <property type="evidence" value="ECO:0007669"/>
    <property type="project" value="TreeGrafter"/>
</dbReference>
<dbReference type="GO" id="GO:0016239">
    <property type="term" value="P:positive regulation of macroautophagy"/>
    <property type="evidence" value="ECO:0007669"/>
    <property type="project" value="TreeGrafter"/>
</dbReference>
<evidence type="ECO:0000256" key="14">
    <source>
        <dbReference type="ARBA" id="ARBA00093641"/>
    </source>
</evidence>
<sequence length="1588" mass="175744">MDEDCDVSEEFVEPSLEPSVGLTNSSELADPLYLSGGASGVYCPPIPISLLYSQPLVPIQPAPPALQATHHPYLHSVPQTNSQPLEMEITQVYSTRRSVRYSTRERGQPLGYTVMPGLENMDNCLLPPAPKKKTRTLYTTDQLEHLESLFEEDHYPDGEKRKAIAVSVGVTPQRIMVWFQNRRAKWRKAERSISAKTEQKESGTAPVRSPTHTHTNPPLPTVPLNKPPPFSVHFAPKHSQIAATASFPPLYSNVSSSPGQYRVGDGDQQQLSSQRGLVEYHPRPMHSPPPVRRASLPLYATAYATVNPPLLSTLAHTPPLFVDALEAGSSLTHHDTQPLQSDTSSLFDFGEKLDYLSSSQQSNLLYQLQTSYPSAQPLPRVSYLTPSPYLTPNPTDSNPTSYLTFGPGAGSTGVVTYSTGRHAFFQTQSTGQVLLQSTGPHGAITTYQSYPWGNMYSQPSLHQRPQCPPSYPSVVDASRDLQLPPTSSGPPSVLFREQRPSHSLTQTLQSSTALPPVSTLKPSRLRVETTPTKSAPLLPAQRTVAQSHSVAVPITATAFALLQSFRSATAIMTVTPLLMLLLGLMGAQAMDQRTAAAMAAGLCKTRPTDLVFIIDSSRSVRPSEFEQVKVFLAKVIEGLDVGPNATRVGVVNYASRVKNEVSLKTHKTKAGLVKAVTKIEPLSTGTMTGLAIQFSLNVAFSEAEGARKSNEISKVAIIVTDGRPQDNVKDVAQRARDAGIEIFAIGVGRVDMSTLKQMASDPLDDHVDYVESYSVIEKLTKKFQEAFCVSDLCATGDHDCEQVCISTPGSFKCACKDGFTLMDDGRSCSACSNAATDVVFLIDGSKSVRPENFELVKKWINQIIDKLDVSDTKAHVGLVQYSSAVKQEFPLGRHNNKKDLKDAVKKMAYMERGTMTGQALRFLTDSSFSFMQGARPGVTKVGIVFTDGRSQDYIGDAAKKAKELGIKMYAVGVGNAVEDELKEIASVPTGEHYFYTADFKTMTQIGKKLQINICQEEDPCECDSLDGAWSRIMASETAAGLSLQSNGDRAQGHDSPPRHKPRYQSDSEADLVPTAKSLSRLCSRDEEERTTAMEQLSDTVHLCLGLDRPGPTKLSQKTLLHLLRLSRSCPLREVREKTTELLQSAQDQGVEVPRALASGPSAFIPAKQILQEGLDQDILIESFLSLGRVDHITMVMAFHPAYLSCFLRTQHALLEIDGPLPRHWRHYLAVMAAARHHCSYLVQQHSASFLEVGGEESWLSGLEQAPIKLRSLQTLNKLMAHRPWLITQQHIQALVCPGADPRWSLAELIHGIVVLAHAHSLCSFVWGCGLNPESDHVGGFTFQPSSPSQVPRSPHSPAHEDGRQELVDGAMEVEVLMKRMVELQQQEEEYSQEEIITRFERERSESIPTAVVRGAPPDLVRCLVEDPEFKYEDFAPRGEQSPTTMRAQDYSWEDHGYSLVNRLLPDMGQLLDEKFQVVSNMTYHRMAMHEGVDTHTLRKALWNYIHCLYGIRYDDYDYGSVNVLLERSLKVFVKTMACHPEQTTARIYHDFWILFRHSEKVHANLIVMEARLQAVLLYTLRAITHYMR</sequence>
<evidence type="ECO:0000256" key="2">
    <source>
        <dbReference type="ARBA" id="ARBA00004613"/>
    </source>
</evidence>
<dbReference type="PROSITE" id="PS50071">
    <property type="entry name" value="HOMEOBOX_2"/>
    <property type="match status" value="1"/>
</dbReference>
<dbReference type="PROSITE" id="PS50234">
    <property type="entry name" value="VWFA"/>
    <property type="match status" value="2"/>
</dbReference>
<keyword evidence="7" id="KW-0732">Signal</keyword>
<evidence type="ECO:0000256" key="5">
    <source>
        <dbReference type="ARBA" id="ARBA00022525"/>
    </source>
</evidence>
<dbReference type="GO" id="GO:0071233">
    <property type="term" value="P:cellular response to L-leucine"/>
    <property type="evidence" value="ECO:0007669"/>
    <property type="project" value="TreeGrafter"/>
</dbReference>
<dbReference type="Pfam" id="PF00092">
    <property type="entry name" value="VWA"/>
    <property type="match status" value="2"/>
</dbReference>
<keyword evidence="16 17" id="KW-0371">Homeobox</keyword>
<evidence type="ECO:0000256" key="12">
    <source>
        <dbReference type="ARBA" id="ARBA00049242"/>
    </source>
</evidence>
<keyword evidence="16 17" id="KW-0539">Nucleus</keyword>
<feature type="compositionally biased region" description="Pro residues" evidence="18">
    <location>
        <begin position="217"/>
        <end position="230"/>
    </location>
</feature>
<dbReference type="GO" id="GO:0031012">
    <property type="term" value="C:extracellular matrix"/>
    <property type="evidence" value="ECO:0007669"/>
    <property type="project" value="UniProtKB-ARBA"/>
</dbReference>
<keyword evidence="11" id="KW-0325">Glycoprotein</keyword>
<evidence type="ECO:0000259" key="20">
    <source>
        <dbReference type="PROSITE" id="PS50234"/>
    </source>
</evidence>
<dbReference type="Gene3D" id="3.40.50.410">
    <property type="entry name" value="von Willebrand factor, type A domain"/>
    <property type="match status" value="2"/>
</dbReference>
<dbReference type="SUPFAM" id="SSF53300">
    <property type="entry name" value="vWA-like"/>
    <property type="match status" value="2"/>
</dbReference>
<evidence type="ECO:0000256" key="13">
    <source>
        <dbReference type="ARBA" id="ARBA00093320"/>
    </source>
</evidence>
<dbReference type="SUPFAM" id="SSF69118">
    <property type="entry name" value="AhpD-like"/>
    <property type="match status" value="1"/>
</dbReference>
<evidence type="ECO:0000256" key="18">
    <source>
        <dbReference type="SAM" id="MobiDB-lite"/>
    </source>
</evidence>
<dbReference type="GO" id="GO:0070728">
    <property type="term" value="F:L-leucine binding"/>
    <property type="evidence" value="ECO:0007669"/>
    <property type="project" value="TreeGrafter"/>
</dbReference>
<dbReference type="CDD" id="cd01475">
    <property type="entry name" value="vWA_Matrilin"/>
    <property type="match status" value="1"/>
</dbReference>
<comment type="similarity">
    <text evidence="3">Belongs to the sestrin family.</text>
</comment>
<keyword evidence="16 17" id="KW-0238">DNA-binding</keyword>
<feature type="region of interest" description="Disordered" evidence="18">
    <location>
        <begin position="1339"/>
        <end position="1361"/>
    </location>
</feature>
<proteinExistence type="inferred from homology"/>
<dbReference type="GO" id="GO:0005509">
    <property type="term" value="F:calcium ion binding"/>
    <property type="evidence" value="ECO:0007669"/>
    <property type="project" value="InterPro"/>
</dbReference>
<keyword evidence="8" id="KW-0677">Repeat</keyword>
<protein>
    <recommendedName>
        <fullName evidence="14">Matrilin-1</fullName>
    </recommendedName>
    <alternativeName>
        <fullName evidence="15">Cartilage matrix protein</fullName>
    </alternativeName>
</protein>
<feature type="compositionally biased region" description="Low complexity" evidence="18">
    <location>
        <begin position="503"/>
        <end position="512"/>
    </location>
</feature>
<dbReference type="InterPro" id="IPR002035">
    <property type="entry name" value="VWF_A"/>
</dbReference>
<evidence type="ECO:0000256" key="7">
    <source>
        <dbReference type="ARBA" id="ARBA00022729"/>
    </source>
</evidence>
<evidence type="ECO:0000256" key="15">
    <source>
        <dbReference type="ARBA" id="ARBA00093674"/>
    </source>
</evidence>
<evidence type="ECO:0000256" key="16">
    <source>
        <dbReference type="PROSITE-ProRule" id="PRU00108"/>
    </source>
</evidence>
<evidence type="ECO:0000259" key="19">
    <source>
        <dbReference type="PROSITE" id="PS50071"/>
    </source>
</evidence>
<dbReference type="GO" id="GO:0005634">
    <property type="term" value="C:nucleus"/>
    <property type="evidence" value="ECO:0007669"/>
    <property type="project" value="UniProtKB-SubCell"/>
</dbReference>
<comment type="function">
    <text evidence="13">A major component of the extracellular matrix of non-articular cartilage. Binds to type 2 collagens and forms long concatenated protein networks as part of the extracellular matrix. Required for the network-like organization and bundling of collagen fibrils surrounding chondrocytes in the zones of maturation and hypertrophy. Required for mechanotransduction and adaption to mechanical loading in cartilage chondrocytes, resulting in an increase in expression of the extracellular matrix components ACAN and COL2A1. Acts as a moderator of angiogenesis in response to injury.</text>
</comment>
<comment type="subcellular location">
    <subcellularLocation>
        <location evidence="1">Cytoplasm</location>
    </subcellularLocation>
    <subcellularLocation>
        <location evidence="16 17">Nucleus</location>
    </subcellularLocation>
    <subcellularLocation>
        <location evidence="2">Secreted</location>
    </subcellularLocation>
</comment>
<dbReference type="Gene3D" id="2.10.25.10">
    <property type="entry name" value="Laminin"/>
    <property type="match status" value="1"/>
</dbReference>
<dbReference type="GO" id="GO:0005737">
    <property type="term" value="C:cytoplasm"/>
    <property type="evidence" value="ECO:0007669"/>
    <property type="project" value="UniProtKB-SubCell"/>
</dbReference>
<evidence type="ECO:0000256" key="8">
    <source>
        <dbReference type="ARBA" id="ARBA00022737"/>
    </source>
</evidence>
<organism evidence="21 22">
    <name type="scientific">Knipowitschia caucasica</name>
    <name type="common">Caucasian dwarf goby</name>
    <name type="synonym">Pomatoschistus caucasicus</name>
    <dbReference type="NCBI Taxonomy" id="637954"/>
    <lineage>
        <taxon>Eukaryota</taxon>
        <taxon>Metazoa</taxon>
        <taxon>Chordata</taxon>
        <taxon>Craniata</taxon>
        <taxon>Vertebrata</taxon>
        <taxon>Euteleostomi</taxon>
        <taxon>Actinopterygii</taxon>
        <taxon>Neopterygii</taxon>
        <taxon>Teleostei</taxon>
        <taxon>Neoteleostei</taxon>
        <taxon>Acanthomorphata</taxon>
        <taxon>Gobiaria</taxon>
        <taxon>Gobiiformes</taxon>
        <taxon>Gobioidei</taxon>
        <taxon>Gobiidae</taxon>
        <taxon>Gobiinae</taxon>
        <taxon>Knipowitschia</taxon>
    </lineage>
</organism>
<dbReference type="FunFam" id="3.40.50.410:FF:000004">
    <property type="entry name" value="collagen alpha-6(VI) chain"/>
    <property type="match status" value="1"/>
</dbReference>
<evidence type="ECO:0000256" key="4">
    <source>
        <dbReference type="ARBA" id="ARBA00022490"/>
    </source>
</evidence>
<feature type="compositionally biased region" description="Basic and acidic residues" evidence="18">
    <location>
        <begin position="189"/>
        <end position="201"/>
    </location>
</feature>
<evidence type="ECO:0000313" key="22">
    <source>
        <dbReference type="Proteomes" id="UP001497482"/>
    </source>
</evidence>
<dbReference type="InterPro" id="IPR036465">
    <property type="entry name" value="vWFA_dom_sf"/>
</dbReference>
<dbReference type="PANTHER" id="PTHR12474">
    <property type="entry name" value="P53 REGULATED PA26 NUCLEAR PROTEIN SESTRIN"/>
    <property type="match status" value="1"/>
</dbReference>
<comment type="catalytic activity">
    <reaction evidence="12">
        <text>a hydroperoxide + L-cysteinyl-[protein] = S-hydroxy-L-cysteinyl-[protein] + an alcohol</text>
        <dbReference type="Rhea" id="RHEA:67124"/>
        <dbReference type="Rhea" id="RHEA-COMP:10131"/>
        <dbReference type="Rhea" id="RHEA-COMP:17193"/>
        <dbReference type="ChEBI" id="CHEBI:29950"/>
        <dbReference type="ChEBI" id="CHEBI:30879"/>
        <dbReference type="ChEBI" id="CHEBI:35924"/>
        <dbReference type="ChEBI" id="CHEBI:61973"/>
    </reaction>
    <physiologicalReaction direction="left-to-right" evidence="12">
        <dbReference type="Rhea" id="RHEA:67125"/>
    </physiologicalReaction>
</comment>
<dbReference type="Gene3D" id="1.20.1290.10">
    <property type="entry name" value="AhpD-like"/>
    <property type="match status" value="1"/>
</dbReference>
<evidence type="ECO:0000256" key="1">
    <source>
        <dbReference type="ARBA" id="ARBA00004496"/>
    </source>
</evidence>
<dbReference type="GO" id="GO:0003677">
    <property type="term" value="F:DNA binding"/>
    <property type="evidence" value="ECO:0007669"/>
    <property type="project" value="UniProtKB-UniRule"/>
</dbReference>
<feature type="region of interest" description="Disordered" evidence="18">
    <location>
        <begin position="1040"/>
        <end position="1070"/>
    </location>
</feature>
<evidence type="ECO:0000256" key="17">
    <source>
        <dbReference type="RuleBase" id="RU000682"/>
    </source>
</evidence>
<dbReference type="Gene3D" id="1.10.10.60">
    <property type="entry name" value="Homeodomain-like"/>
    <property type="match status" value="1"/>
</dbReference>
<dbReference type="InterPro" id="IPR006730">
    <property type="entry name" value="Sestrin"/>
</dbReference>
<dbReference type="InterPro" id="IPR029032">
    <property type="entry name" value="AhpD-like"/>
</dbReference>
<dbReference type="SMART" id="SM00181">
    <property type="entry name" value="EGF"/>
    <property type="match status" value="1"/>
</dbReference>
<accession>A0AAV2K810</accession>
<dbReference type="PANTHER" id="PTHR12474:SF2">
    <property type="entry name" value="SESTRIN-2"/>
    <property type="match status" value="1"/>
</dbReference>
<feature type="compositionally biased region" description="Low complexity" evidence="18">
    <location>
        <begin position="1344"/>
        <end position="1356"/>
    </location>
</feature>
<evidence type="ECO:0000256" key="6">
    <source>
        <dbReference type="ARBA" id="ARBA00022536"/>
    </source>
</evidence>
<dbReference type="GO" id="GO:1904262">
    <property type="term" value="P:negative regulation of TORC1 signaling"/>
    <property type="evidence" value="ECO:0007669"/>
    <property type="project" value="UniProtKB-ARBA"/>
</dbReference>
<dbReference type="InterPro" id="IPR001881">
    <property type="entry name" value="EGF-like_Ca-bd_dom"/>
</dbReference>
<feature type="domain" description="VWFA" evidence="20">
    <location>
        <begin position="837"/>
        <end position="1009"/>
    </location>
</feature>
<dbReference type="EMBL" id="OZ035838">
    <property type="protein sequence ID" value="CAL1584588.1"/>
    <property type="molecule type" value="Genomic_DNA"/>
</dbReference>
<dbReference type="GO" id="GO:0005576">
    <property type="term" value="C:extracellular region"/>
    <property type="evidence" value="ECO:0007669"/>
    <property type="project" value="UniProtKB-SubCell"/>
</dbReference>
<dbReference type="Pfam" id="PF14670">
    <property type="entry name" value="FXa_inhibition"/>
    <property type="match status" value="1"/>
</dbReference>
<gene>
    <name evidence="21" type="ORF">KC01_LOCUS14907</name>
</gene>
<keyword evidence="10" id="KW-1015">Disulfide bond</keyword>
<keyword evidence="9" id="KW-0560">Oxidoreductase</keyword>
<dbReference type="SMART" id="SM00327">
    <property type="entry name" value="VWA"/>
    <property type="match status" value="2"/>
</dbReference>
<name>A0AAV2K810_KNICA</name>
<dbReference type="CDD" id="cd00086">
    <property type="entry name" value="homeodomain"/>
    <property type="match status" value="1"/>
</dbReference>
<dbReference type="InterPro" id="IPR009057">
    <property type="entry name" value="Homeodomain-like_sf"/>
</dbReference>
<keyword evidence="5" id="KW-0964">Secreted</keyword>
<feature type="region of interest" description="Disordered" evidence="18">
    <location>
        <begin position="189"/>
        <end position="233"/>
    </location>
</feature>
<feature type="region of interest" description="Disordered" evidence="18">
    <location>
        <begin position="459"/>
        <end position="524"/>
    </location>
</feature>
<dbReference type="PRINTS" id="PR00453">
    <property type="entry name" value="VWFADOMAIN"/>
</dbReference>
<dbReference type="InterPro" id="IPR001356">
    <property type="entry name" value="HD"/>
</dbReference>
<keyword evidence="22" id="KW-1185">Reference proteome</keyword>
<keyword evidence="6" id="KW-0245">EGF-like domain</keyword>
<dbReference type="SMART" id="SM00389">
    <property type="entry name" value="HOX"/>
    <property type="match status" value="1"/>
</dbReference>
<dbReference type="Pfam" id="PF00046">
    <property type="entry name" value="Homeodomain"/>
    <property type="match status" value="1"/>
</dbReference>
<feature type="DNA-binding region" description="Homeobox" evidence="16">
    <location>
        <begin position="131"/>
        <end position="190"/>
    </location>
</feature>
<dbReference type="InterPro" id="IPR000742">
    <property type="entry name" value="EGF"/>
</dbReference>
<dbReference type="SUPFAM" id="SSF46689">
    <property type="entry name" value="Homeodomain-like"/>
    <property type="match status" value="1"/>
</dbReference>
<feature type="domain" description="Homeobox" evidence="19">
    <location>
        <begin position="129"/>
        <end position="189"/>
    </location>
</feature>
<keyword evidence="4" id="KW-0963">Cytoplasm</keyword>
<evidence type="ECO:0000256" key="3">
    <source>
        <dbReference type="ARBA" id="ARBA00008350"/>
    </source>
</evidence>
<dbReference type="GO" id="GO:1901031">
    <property type="term" value="P:regulation of response to reactive oxygen species"/>
    <property type="evidence" value="ECO:0007669"/>
    <property type="project" value="InterPro"/>
</dbReference>
<dbReference type="FunFam" id="3.40.50.410:FF:000018">
    <property type="entry name" value="Matrilin 1"/>
    <property type="match status" value="1"/>
</dbReference>
<evidence type="ECO:0000256" key="11">
    <source>
        <dbReference type="ARBA" id="ARBA00023180"/>
    </source>
</evidence>
<dbReference type="Pfam" id="PF04636">
    <property type="entry name" value="PA26"/>
    <property type="match status" value="1"/>
</dbReference>
<dbReference type="Proteomes" id="UP001497482">
    <property type="component" value="Chromosome 16"/>
</dbReference>
<evidence type="ECO:0000313" key="21">
    <source>
        <dbReference type="EMBL" id="CAL1584588.1"/>
    </source>
</evidence>
<evidence type="ECO:0000256" key="9">
    <source>
        <dbReference type="ARBA" id="ARBA00023002"/>
    </source>
</evidence>